<sequence length="450" mass="50614">MAVMVMKYGLLFCLIIFILIPRALPLPYNQPKFCPTTTWDKNSITFANVTTIGAPPRSVFVTKNNTVYVPSYQNNQTVVWLNNSLYPSQVISGGLSISYALFVTDYGDTYIDKWIKSTNTFVNLMNISTGCWGIFIDINNTLYCSLYSAHKIIKRWLNSTVITSVDAIGTGYPNLSPHELNSPIGIFIDVNFDIYVADCGNYHIQLFRSGQFNGTTLIENSTTNISITLNRPTGVVLDSDKYLFIVDQLYHRIIRQGPSGFYCLLDCTGQGSQAGRDNNQIQIFFINTIANNATTSSNHNKSISSIFVPNPCFNSTNIGINCDISSTPCSLLGPYYNCSCQSNFNGKQCQFDHRLCKEDTCFNNGICNKTSNTKFICICTLGYEGRRCERRINYCSNINCHHNGICRLSLTDYVCHCFNGRYGQNCELITKEKIFIRLYQNPLLMLPSSV</sequence>
<keyword evidence="3 4" id="KW-1015">Disulfide bond</keyword>
<dbReference type="EMBL" id="CAJOBB010006655">
    <property type="protein sequence ID" value="CAF4167053.1"/>
    <property type="molecule type" value="Genomic_DNA"/>
</dbReference>
<feature type="domain" description="EGF-like" evidence="6">
    <location>
        <begin position="352"/>
        <end position="389"/>
    </location>
</feature>
<dbReference type="AlphaFoldDB" id="A0A819Z8R1"/>
<dbReference type="InterPro" id="IPR011042">
    <property type="entry name" value="6-blade_b-propeller_TolB-like"/>
</dbReference>
<evidence type="ECO:0000313" key="8">
    <source>
        <dbReference type="Proteomes" id="UP000663868"/>
    </source>
</evidence>
<dbReference type="SUPFAM" id="SSF57196">
    <property type="entry name" value="EGF/Laminin"/>
    <property type="match status" value="2"/>
</dbReference>
<dbReference type="InterPro" id="IPR000742">
    <property type="entry name" value="EGF"/>
</dbReference>
<evidence type="ECO:0000313" key="7">
    <source>
        <dbReference type="EMBL" id="CAF4167053.1"/>
    </source>
</evidence>
<proteinExistence type="predicted"/>
<accession>A0A819Z8R1</accession>
<feature type="signal peptide" evidence="5">
    <location>
        <begin position="1"/>
        <end position="25"/>
    </location>
</feature>
<protein>
    <recommendedName>
        <fullName evidence="6">EGF-like domain-containing protein</fullName>
    </recommendedName>
</protein>
<comment type="caution">
    <text evidence="4">Lacks conserved residue(s) required for the propagation of feature annotation.</text>
</comment>
<comment type="caution">
    <text evidence="7">The sequence shown here is derived from an EMBL/GenBank/DDBJ whole genome shotgun (WGS) entry which is preliminary data.</text>
</comment>
<dbReference type="Gene3D" id="2.120.10.30">
    <property type="entry name" value="TolB, C-terminal domain"/>
    <property type="match status" value="1"/>
</dbReference>
<feature type="domain" description="EGF-like" evidence="6">
    <location>
        <begin position="391"/>
        <end position="427"/>
    </location>
</feature>
<dbReference type="PANTHER" id="PTHR24049">
    <property type="entry name" value="CRUMBS FAMILY MEMBER"/>
    <property type="match status" value="1"/>
</dbReference>
<evidence type="ECO:0000256" key="4">
    <source>
        <dbReference type="PROSITE-ProRule" id="PRU00076"/>
    </source>
</evidence>
<name>A0A819Z8R1_9BILA</name>
<evidence type="ECO:0000256" key="2">
    <source>
        <dbReference type="ARBA" id="ARBA00022737"/>
    </source>
</evidence>
<dbReference type="PROSITE" id="PS01186">
    <property type="entry name" value="EGF_2"/>
    <property type="match status" value="1"/>
</dbReference>
<feature type="disulfide bond" evidence="4">
    <location>
        <begin position="379"/>
        <end position="388"/>
    </location>
</feature>
<evidence type="ECO:0000256" key="3">
    <source>
        <dbReference type="ARBA" id="ARBA00023157"/>
    </source>
</evidence>
<dbReference type="Gene3D" id="2.10.25.10">
    <property type="entry name" value="Laminin"/>
    <property type="match status" value="2"/>
</dbReference>
<dbReference type="PROSITE" id="PS00022">
    <property type="entry name" value="EGF_1"/>
    <property type="match status" value="2"/>
</dbReference>
<dbReference type="PROSITE" id="PS50026">
    <property type="entry name" value="EGF_3"/>
    <property type="match status" value="2"/>
</dbReference>
<dbReference type="CDD" id="cd00054">
    <property type="entry name" value="EGF_CA"/>
    <property type="match status" value="2"/>
</dbReference>
<gene>
    <name evidence="7" type="ORF">KXQ929_LOCUS38162</name>
</gene>
<feature type="disulfide bond" evidence="4">
    <location>
        <begin position="417"/>
        <end position="426"/>
    </location>
</feature>
<dbReference type="Proteomes" id="UP000663868">
    <property type="component" value="Unassembled WGS sequence"/>
</dbReference>
<evidence type="ECO:0000256" key="5">
    <source>
        <dbReference type="SAM" id="SignalP"/>
    </source>
</evidence>
<keyword evidence="5" id="KW-0732">Signal</keyword>
<dbReference type="Pfam" id="PF00008">
    <property type="entry name" value="EGF"/>
    <property type="match status" value="1"/>
</dbReference>
<keyword evidence="1 4" id="KW-0245">EGF-like domain</keyword>
<feature type="chain" id="PRO_5033023046" description="EGF-like domain-containing protein" evidence="5">
    <location>
        <begin position="26"/>
        <end position="450"/>
    </location>
</feature>
<dbReference type="SMART" id="SM00181">
    <property type="entry name" value="EGF"/>
    <property type="match status" value="2"/>
</dbReference>
<dbReference type="SUPFAM" id="SSF101898">
    <property type="entry name" value="NHL repeat"/>
    <property type="match status" value="1"/>
</dbReference>
<evidence type="ECO:0000256" key="1">
    <source>
        <dbReference type="ARBA" id="ARBA00022536"/>
    </source>
</evidence>
<organism evidence="7 8">
    <name type="scientific">Adineta steineri</name>
    <dbReference type="NCBI Taxonomy" id="433720"/>
    <lineage>
        <taxon>Eukaryota</taxon>
        <taxon>Metazoa</taxon>
        <taxon>Spiralia</taxon>
        <taxon>Gnathifera</taxon>
        <taxon>Rotifera</taxon>
        <taxon>Eurotatoria</taxon>
        <taxon>Bdelloidea</taxon>
        <taxon>Adinetida</taxon>
        <taxon>Adinetidae</taxon>
        <taxon>Adineta</taxon>
    </lineage>
</organism>
<keyword evidence="2" id="KW-0677">Repeat</keyword>
<evidence type="ECO:0000259" key="6">
    <source>
        <dbReference type="PROSITE" id="PS50026"/>
    </source>
</evidence>
<reference evidence="7" key="1">
    <citation type="submission" date="2021-02" db="EMBL/GenBank/DDBJ databases">
        <authorList>
            <person name="Nowell W R."/>
        </authorList>
    </citation>
    <scope>NUCLEOTIDE SEQUENCE</scope>
</reference>
<dbReference type="InterPro" id="IPR051022">
    <property type="entry name" value="Notch_Cell-Fate_Det"/>
</dbReference>